<proteinExistence type="predicted"/>
<organism evidence="2 3">
    <name type="scientific">Callipepla squamata</name>
    <name type="common">Scaled quail</name>
    <dbReference type="NCBI Taxonomy" id="9009"/>
    <lineage>
        <taxon>Eukaryota</taxon>
        <taxon>Metazoa</taxon>
        <taxon>Chordata</taxon>
        <taxon>Craniata</taxon>
        <taxon>Vertebrata</taxon>
        <taxon>Euteleostomi</taxon>
        <taxon>Archelosauria</taxon>
        <taxon>Archosauria</taxon>
        <taxon>Dinosauria</taxon>
        <taxon>Saurischia</taxon>
        <taxon>Theropoda</taxon>
        <taxon>Coelurosauria</taxon>
        <taxon>Aves</taxon>
        <taxon>Neognathae</taxon>
        <taxon>Galloanserae</taxon>
        <taxon>Galliformes</taxon>
        <taxon>Odontophoridae</taxon>
        <taxon>Callipepla</taxon>
    </lineage>
</organism>
<dbReference type="Gene3D" id="2.60.40.150">
    <property type="entry name" value="C2 domain"/>
    <property type="match status" value="1"/>
</dbReference>
<dbReference type="AlphaFoldDB" id="A0A226M7N7"/>
<sequence>TFCAYVSIVSQSDCYVSLWLPTASDEKFQTKTIKNCRDPVWNETFYFRIQRKVKLMLKVERYISGGHANKLCIFHLFFQNILEMTVSDDDIIRDDDHAIILFDVAKISLGKRVIMTFPLNPQVRMQSEV</sequence>
<dbReference type="OrthoDB" id="270970at2759"/>
<dbReference type="SUPFAM" id="SSF49562">
    <property type="entry name" value="C2 domain (Calcium/lipid-binding domain, CaLB)"/>
    <property type="match status" value="1"/>
</dbReference>
<accession>A0A226M7N7</accession>
<protein>
    <recommendedName>
        <fullName evidence="1">C2 domain-containing protein</fullName>
    </recommendedName>
</protein>
<comment type="caution">
    <text evidence="2">The sequence shown here is derived from an EMBL/GenBank/DDBJ whole genome shotgun (WGS) entry which is preliminary data.</text>
</comment>
<name>A0A226M7N7_CALSU</name>
<dbReference type="InterPro" id="IPR000008">
    <property type="entry name" value="C2_dom"/>
</dbReference>
<gene>
    <name evidence="2" type="ORF">ASZ78_002426</name>
</gene>
<evidence type="ECO:0000313" key="3">
    <source>
        <dbReference type="Proteomes" id="UP000198323"/>
    </source>
</evidence>
<keyword evidence="3" id="KW-1185">Reference proteome</keyword>
<dbReference type="EMBL" id="MCFN01017868">
    <property type="protein sequence ID" value="OXB51276.1"/>
    <property type="molecule type" value="Genomic_DNA"/>
</dbReference>
<feature type="domain" description="C2" evidence="1">
    <location>
        <begin position="1"/>
        <end position="117"/>
    </location>
</feature>
<dbReference type="InterPro" id="IPR035892">
    <property type="entry name" value="C2_domain_sf"/>
</dbReference>
<evidence type="ECO:0000313" key="2">
    <source>
        <dbReference type="EMBL" id="OXB51276.1"/>
    </source>
</evidence>
<dbReference type="STRING" id="9009.A0A226M7N7"/>
<feature type="non-terminal residue" evidence="2">
    <location>
        <position position="1"/>
    </location>
</feature>
<reference evidence="2 3" key="1">
    <citation type="submission" date="2016-07" db="EMBL/GenBank/DDBJ databases">
        <title>Disparate Historic Effective Population Sizes Predicted by Modern Levels of Genome Diversity for the Scaled Quail (Callipepla squamata) and the Northern Bobwhite (Colinus virginianus): Inferences from First and Second Generation Draft Genome Assemblies for Sympatric New World Quail.</title>
        <authorList>
            <person name="Oldeschulte D.L."/>
            <person name="Halley Y.A."/>
            <person name="Bhattarai E.K."/>
            <person name="Brashear W.A."/>
            <person name="Hill J."/>
            <person name="Metz R.P."/>
            <person name="Johnson C.D."/>
            <person name="Rollins D."/>
            <person name="Peterson M.J."/>
            <person name="Bickhart D.M."/>
            <person name="Decker J.E."/>
            <person name="Seabury C.M."/>
        </authorList>
    </citation>
    <scope>NUCLEOTIDE SEQUENCE [LARGE SCALE GENOMIC DNA]</scope>
    <source>
        <strain evidence="2 3">Texas</strain>
        <tissue evidence="2">Leg muscle</tissue>
    </source>
</reference>
<dbReference type="PROSITE" id="PS50004">
    <property type="entry name" value="C2"/>
    <property type="match status" value="1"/>
</dbReference>
<dbReference type="Proteomes" id="UP000198323">
    <property type="component" value="Unassembled WGS sequence"/>
</dbReference>
<dbReference type="Pfam" id="PF00168">
    <property type="entry name" value="C2"/>
    <property type="match status" value="1"/>
</dbReference>
<evidence type="ECO:0000259" key="1">
    <source>
        <dbReference type="PROSITE" id="PS50004"/>
    </source>
</evidence>